<proteinExistence type="predicted"/>
<sequence length="167" mass="19509">MAYKCRNMFYQNKKQKKTEIGDLNFKDTTRQIFDIDLVTTRGRPGSTLWDSKLERERTDLAENAITTIQLLHAPLRDSNHFLPDVKVLCVARPGEGYSERKTRNARQFHGSEILGLRGARRRRGRYIELMMQQTTSKRRHKAALHRLGNLWLLHLAKHRRSGEGGRQ</sequence>
<accession>A0ABD0YWJ0</accession>
<reference evidence="1 2" key="1">
    <citation type="submission" date="2024-07" db="EMBL/GenBank/DDBJ databases">
        <title>Chromosome-level genome assembly of the water stick insect Ranatra chinensis (Heteroptera: Nepidae).</title>
        <authorList>
            <person name="Liu X."/>
        </authorList>
    </citation>
    <scope>NUCLEOTIDE SEQUENCE [LARGE SCALE GENOMIC DNA]</scope>
    <source>
        <strain evidence="1">Cailab_2021Rc</strain>
        <tissue evidence="1">Muscle</tissue>
    </source>
</reference>
<evidence type="ECO:0000313" key="2">
    <source>
        <dbReference type="Proteomes" id="UP001558652"/>
    </source>
</evidence>
<name>A0ABD0YWJ0_9HEMI</name>
<dbReference type="Proteomes" id="UP001558652">
    <property type="component" value="Unassembled WGS sequence"/>
</dbReference>
<keyword evidence="2" id="KW-1185">Reference proteome</keyword>
<dbReference type="AlphaFoldDB" id="A0ABD0YWJ0"/>
<evidence type="ECO:0000313" key="1">
    <source>
        <dbReference type="EMBL" id="KAL1140328.1"/>
    </source>
</evidence>
<protein>
    <submittedName>
        <fullName evidence="1">Uncharacterized protein</fullName>
    </submittedName>
</protein>
<gene>
    <name evidence="1" type="ORF">AAG570_000260</name>
</gene>
<dbReference type="EMBL" id="JBFDAA010000001">
    <property type="protein sequence ID" value="KAL1140328.1"/>
    <property type="molecule type" value="Genomic_DNA"/>
</dbReference>
<organism evidence="1 2">
    <name type="scientific">Ranatra chinensis</name>
    <dbReference type="NCBI Taxonomy" id="642074"/>
    <lineage>
        <taxon>Eukaryota</taxon>
        <taxon>Metazoa</taxon>
        <taxon>Ecdysozoa</taxon>
        <taxon>Arthropoda</taxon>
        <taxon>Hexapoda</taxon>
        <taxon>Insecta</taxon>
        <taxon>Pterygota</taxon>
        <taxon>Neoptera</taxon>
        <taxon>Paraneoptera</taxon>
        <taxon>Hemiptera</taxon>
        <taxon>Heteroptera</taxon>
        <taxon>Panheteroptera</taxon>
        <taxon>Nepomorpha</taxon>
        <taxon>Nepidae</taxon>
        <taxon>Ranatrinae</taxon>
        <taxon>Ranatra</taxon>
    </lineage>
</organism>
<comment type="caution">
    <text evidence="1">The sequence shown here is derived from an EMBL/GenBank/DDBJ whole genome shotgun (WGS) entry which is preliminary data.</text>
</comment>